<dbReference type="EMBL" id="UOFL01000034">
    <property type="protein sequence ID" value="VAW71940.1"/>
    <property type="molecule type" value="Genomic_DNA"/>
</dbReference>
<protein>
    <submittedName>
        <fullName evidence="1">Uncharacterized protein</fullName>
    </submittedName>
</protein>
<reference evidence="1" key="1">
    <citation type="submission" date="2018-06" db="EMBL/GenBank/DDBJ databases">
        <authorList>
            <person name="Zhirakovskaya E."/>
        </authorList>
    </citation>
    <scope>NUCLEOTIDE SEQUENCE</scope>
</reference>
<organism evidence="1">
    <name type="scientific">hydrothermal vent metagenome</name>
    <dbReference type="NCBI Taxonomy" id="652676"/>
    <lineage>
        <taxon>unclassified sequences</taxon>
        <taxon>metagenomes</taxon>
        <taxon>ecological metagenomes</taxon>
    </lineage>
</organism>
<proteinExistence type="predicted"/>
<gene>
    <name evidence="1" type="ORF">MNBD_GAMMA12-2965</name>
</gene>
<sequence>MVQSRSPCTGIFPILLAEHLDTQPDVQIVEAGFTSMFDGQSTNHWRMSTIDNQMNNNPGKAIINDVL</sequence>
<accession>A0A3B0Y523</accession>
<evidence type="ECO:0000313" key="1">
    <source>
        <dbReference type="EMBL" id="VAW71940.1"/>
    </source>
</evidence>
<name>A0A3B0Y523_9ZZZZ</name>
<dbReference type="AlphaFoldDB" id="A0A3B0Y523"/>